<dbReference type="FunFam" id="3.40.30.10:FF:000011">
    <property type="entry name" value="Peroxiredoxin PRX1"/>
    <property type="match status" value="1"/>
</dbReference>
<dbReference type="EC" id="1.11.1.24" evidence="7"/>
<dbReference type="PANTHER" id="PTHR43503:SF12">
    <property type="entry name" value="PEROXIREDOXIN"/>
    <property type="match status" value="1"/>
</dbReference>
<dbReference type="PANTHER" id="PTHR43503">
    <property type="entry name" value="MCG48959-RELATED"/>
    <property type="match status" value="1"/>
</dbReference>
<comment type="similarity">
    <text evidence="5">Belongs to the peroxiredoxin family. Prx6 subfamily.</text>
</comment>
<feature type="domain" description="Thioredoxin" evidence="10">
    <location>
        <begin position="40"/>
        <end position="201"/>
    </location>
</feature>
<comment type="catalytic activity">
    <reaction evidence="6 7">
        <text>a hydroperoxide + [thioredoxin]-dithiol = an alcohol + [thioredoxin]-disulfide + H2O</text>
        <dbReference type="Rhea" id="RHEA:62620"/>
        <dbReference type="Rhea" id="RHEA-COMP:10698"/>
        <dbReference type="Rhea" id="RHEA-COMP:10700"/>
        <dbReference type="ChEBI" id="CHEBI:15377"/>
        <dbReference type="ChEBI" id="CHEBI:29950"/>
        <dbReference type="ChEBI" id="CHEBI:30879"/>
        <dbReference type="ChEBI" id="CHEBI:35924"/>
        <dbReference type="ChEBI" id="CHEBI:50058"/>
        <dbReference type="EC" id="1.11.1.24"/>
    </reaction>
</comment>
<keyword evidence="12" id="KW-1185">Reference proteome</keyword>
<gene>
    <name evidence="11" type="ORF">AXG93_903s1190</name>
</gene>
<dbReference type="InterPro" id="IPR013766">
    <property type="entry name" value="Thioredoxin_domain"/>
</dbReference>
<evidence type="ECO:0000256" key="7">
    <source>
        <dbReference type="PIRNR" id="PIRNR000239"/>
    </source>
</evidence>
<dbReference type="Proteomes" id="UP000077202">
    <property type="component" value="Unassembled WGS sequence"/>
</dbReference>
<keyword evidence="1 7" id="KW-0575">Peroxidase</keyword>
<evidence type="ECO:0000256" key="4">
    <source>
        <dbReference type="ARBA" id="ARBA00023284"/>
    </source>
</evidence>
<evidence type="ECO:0000256" key="8">
    <source>
        <dbReference type="PIRSR" id="PIRSR000239-1"/>
    </source>
</evidence>
<name>A0A176VZA8_MARPO</name>
<evidence type="ECO:0000256" key="5">
    <source>
        <dbReference type="ARBA" id="ARBA00025719"/>
    </source>
</evidence>
<reference evidence="11" key="1">
    <citation type="submission" date="2016-03" db="EMBL/GenBank/DDBJ databases">
        <title>Mechanisms controlling the formation of the plant cell surface in tip-growing cells are functionally conserved among land plants.</title>
        <authorList>
            <person name="Honkanen S."/>
            <person name="Jones V.A."/>
            <person name="Morieri G."/>
            <person name="Champion C."/>
            <person name="Hetherington A.J."/>
            <person name="Kelly S."/>
            <person name="Saint-Marcoux D."/>
            <person name="Proust H."/>
            <person name="Prescott H."/>
            <person name="Dolan L."/>
        </authorList>
    </citation>
    <scope>NUCLEOTIDE SEQUENCE [LARGE SCALE GENOMIC DNA]</scope>
    <source>
        <tissue evidence="11">Whole gametophyte</tissue>
    </source>
</reference>
<comment type="caution">
    <text evidence="11">The sequence shown here is derived from an EMBL/GenBank/DDBJ whole genome shotgun (WGS) entry which is preliminary data.</text>
</comment>
<dbReference type="PROSITE" id="PS51352">
    <property type="entry name" value="THIOREDOXIN_2"/>
    <property type="match status" value="1"/>
</dbReference>
<dbReference type="InterPro" id="IPR045020">
    <property type="entry name" value="PRX_1cys"/>
</dbReference>
<comment type="function">
    <text evidence="7">Thiol-specific peroxidase that catalyzes the reduction of hydrogen peroxide and organic hydroperoxides to water and alcohols, respectively.</text>
</comment>
<sequence length="258" mass="28221">MIGHEKKTTDRTERAVDEASRTGREMPGKDDGAGTSKMALKLGDLAPSFVAETTQGEIDFHKYIDGSWAILFSHPNDFTPVCTTELGAVGKFMPEFEKRGVKVLALSCNDVESHKAWIKDIESFTPEAQVSYPIISDPKRDLAVQFGMLDPDEQDAAGIPLTARAVYVFGPDKKLKLSILYPATTGRNFHEVLRVIDSLQLTANHSVATPVNWNAGDKCMVVPGLSNEAAAAKFPKGFETIEVPSGKQYIRLTPQPNI</sequence>
<evidence type="ECO:0000256" key="1">
    <source>
        <dbReference type="ARBA" id="ARBA00022559"/>
    </source>
</evidence>
<evidence type="ECO:0000313" key="11">
    <source>
        <dbReference type="EMBL" id="OAE26158.1"/>
    </source>
</evidence>
<evidence type="ECO:0000256" key="3">
    <source>
        <dbReference type="ARBA" id="ARBA00023002"/>
    </source>
</evidence>
<dbReference type="InterPro" id="IPR036249">
    <property type="entry name" value="Thioredoxin-like_sf"/>
</dbReference>
<dbReference type="Gene3D" id="3.30.1020.10">
    <property type="entry name" value="Antioxidant, Horf6, Chain A, domain2"/>
    <property type="match status" value="1"/>
</dbReference>
<dbReference type="Gene3D" id="3.40.30.10">
    <property type="entry name" value="Glutaredoxin"/>
    <property type="match status" value="1"/>
</dbReference>
<dbReference type="GO" id="GO:0005739">
    <property type="term" value="C:mitochondrion"/>
    <property type="evidence" value="ECO:0007669"/>
    <property type="project" value="TreeGrafter"/>
</dbReference>
<feature type="active site" description="Cysteine sulfenic acid (-SOH) intermediate; for peroxidase activity" evidence="8">
    <location>
        <position position="82"/>
    </location>
</feature>
<evidence type="ECO:0000313" key="12">
    <source>
        <dbReference type="Proteomes" id="UP000077202"/>
    </source>
</evidence>
<keyword evidence="4 7" id="KW-0676">Redox-active center</keyword>
<feature type="region of interest" description="Disordered" evidence="9">
    <location>
        <begin position="1"/>
        <end position="35"/>
    </location>
</feature>
<accession>A0A176VZA8</accession>
<keyword evidence="3 7" id="KW-0560">Oxidoreductase</keyword>
<evidence type="ECO:0000256" key="6">
    <source>
        <dbReference type="ARBA" id="ARBA00049091"/>
    </source>
</evidence>
<dbReference type="PIRSF" id="PIRSF000239">
    <property type="entry name" value="AHPC"/>
    <property type="match status" value="1"/>
</dbReference>
<dbReference type="Pfam" id="PF00578">
    <property type="entry name" value="AhpC-TSA"/>
    <property type="match status" value="1"/>
</dbReference>
<dbReference type="GO" id="GO:0005829">
    <property type="term" value="C:cytosol"/>
    <property type="evidence" value="ECO:0007669"/>
    <property type="project" value="TreeGrafter"/>
</dbReference>
<evidence type="ECO:0000256" key="9">
    <source>
        <dbReference type="SAM" id="MobiDB-lite"/>
    </source>
</evidence>
<dbReference type="GO" id="GO:0045454">
    <property type="term" value="P:cell redox homeostasis"/>
    <property type="evidence" value="ECO:0007669"/>
    <property type="project" value="TreeGrafter"/>
</dbReference>
<dbReference type="InterPro" id="IPR024706">
    <property type="entry name" value="Peroxiredoxin_AhpC-typ"/>
</dbReference>
<dbReference type="CDD" id="cd03016">
    <property type="entry name" value="PRX_1cys"/>
    <property type="match status" value="1"/>
</dbReference>
<dbReference type="EMBL" id="LVLJ01002247">
    <property type="protein sequence ID" value="OAE26158.1"/>
    <property type="molecule type" value="Genomic_DNA"/>
</dbReference>
<dbReference type="Pfam" id="PF10417">
    <property type="entry name" value="1-cysPrx_C"/>
    <property type="match status" value="1"/>
</dbReference>
<dbReference type="FunFam" id="3.30.1020.10:FF:000001">
    <property type="entry name" value="1-Cys peroxiredoxin"/>
    <property type="match status" value="1"/>
</dbReference>
<feature type="compositionally biased region" description="Basic and acidic residues" evidence="9">
    <location>
        <begin position="1"/>
        <end position="32"/>
    </location>
</feature>
<dbReference type="AlphaFoldDB" id="A0A176VZA8"/>
<dbReference type="InterPro" id="IPR000866">
    <property type="entry name" value="AhpC/TSA"/>
</dbReference>
<dbReference type="SUPFAM" id="SSF52833">
    <property type="entry name" value="Thioredoxin-like"/>
    <property type="match status" value="1"/>
</dbReference>
<dbReference type="GO" id="GO:0140824">
    <property type="term" value="F:thioredoxin-dependent peroxiredoxin activity"/>
    <property type="evidence" value="ECO:0007669"/>
    <property type="project" value="UniProtKB-EC"/>
</dbReference>
<evidence type="ECO:0000259" key="10">
    <source>
        <dbReference type="PROSITE" id="PS51352"/>
    </source>
</evidence>
<organism evidence="11 12">
    <name type="scientific">Marchantia polymorpha subsp. ruderalis</name>
    <dbReference type="NCBI Taxonomy" id="1480154"/>
    <lineage>
        <taxon>Eukaryota</taxon>
        <taxon>Viridiplantae</taxon>
        <taxon>Streptophyta</taxon>
        <taxon>Embryophyta</taxon>
        <taxon>Marchantiophyta</taxon>
        <taxon>Marchantiopsida</taxon>
        <taxon>Marchantiidae</taxon>
        <taxon>Marchantiales</taxon>
        <taxon>Marchantiaceae</taxon>
        <taxon>Marchantia</taxon>
    </lineage>
</organism>
<keyword evidence="2 7" id="KW-0049">Antioxidant</keyword>
<evidence type="ECO:0000256" key="2">
    <source>
        <dbReference type="ARBA" id="ARBA00022862"/>
    </source>
</evidence>
<protein>
    <recommendedName>
        <fullName evidence="7">Peroxiredoxin</fullName>
        <ecNumber evidence="7">1.11.1.24</ecNumber>
    </recommendedName>
</protein>
<dbReference type="InterPro" id="IPR019479">
    <property type="entry name" value="Peroxiredoxin_C"/>
</dbReference>
<proteinExistence type="inferred from homology"/>